<dbReference type="SUPFAM" id="SSF54695">
    <property type="entry name" value="POZ domain"/>
    <property type="match status" value="1"/>
</dbReference>
<proteinExistence type="predicted"/>
<dbReference type="SMART" id="SM00225">
    <property type="entry name" value="BTB"/>
    <property type="match status" value="1"/>
</dbReference>
<keyword evidence="2" id="KW-1185">Reference proteome</keyword>
<dbReference type="Gene3D" id="3.30.710.10">
    <property type="entry name" value="Potassium Channel Kv1.1, Chain A"/>
    <property type="match status" value="1"/>
</dbReference>
<name>A0A914Q7V5_9BILA</name>
<dbReference type="PANTHER" id="PTHR45632">
    <property type="entry name" value="LD33804P"/>
    <property type="match status" value="1"/>
</dbReference>
<dbReference type="AlphaFoldDB" id="A0A914Q7V5"/>
<feature type="domain" description="BTB" evidence="1">
    <location>
        <begin position="42"/>
        <end position="109"/>
    </location>
</feature>
<protein>
    <submittedName>
        <fullName evidence="3">BTB domain-containing protein</fullName>
    </submittedName>
</protein>
<dbReference type="Proteomes" id="UP000887578">
    <property type="component" value="Unplaced"/>
</dbReference>
<accession>A0A914Q7V5</accession>
<dbReference type="WBParaSite" id="PDA_v2.g27527.t1">
    <property type="protein sequence ID" value="PDA_v2.g27527.t1"/>
    <property type="gene ID" value="PDA_v2.g27527"/>
</dbReference>
<evidence type="ECO:0000313" key="2">
    <source>
        <dbReference type="Proteomes" id="UP000887578"/>
    </source>
</evidence>
<sequence length="314" mass="36476">MSAFDIMSLTDGEMDLNLSESYIYKLQKERYQIFKSQNLANGEFDVTFEVKGKLHAHKEVLTSFSETLEAWLSDRWSSKGEPIKVEAYSYENFYQMISFIYSGYCCLTAENIYQFIDMAEFYLVSCFKEYCDQFLSELGKSAKNIEEMYECADKYSLPLSMDSIKKYIRRNGIEVYCTENFRGYKKPFAEFLSTIYDTRVQIENNGKTISGTFLDNYGILPAFEKQKSSCSIKRRTSTKIRFSKMKFPVQLTASTVSKMVGIDWYLCFDKDGILSFKNYAAVDRSDFLITEMKSDNEFTLTPDEKTSLTAVYID</sequence>
<reference evidence="3" key="1">
    <citation type="submission" date="2022-11" db="UniProtKB">
        <authorList>
            <consortium name="WormBaseParasite"/>
        </authorList>
    </citation>
    <scope>IDENTIFICATION</scope>
</reference>
<dbReference type="PROSITE" id="PS50097">
    <property type="entry name" value="BTB"/>
    <property type="match status" value="1"/>
</dbReference>
<dbReference type="Pfam" id="PF00651">
    <property type="entry name" value="BTB"/>
    <property type="match status" value="1"/>
</dbReference>
<evidence type="ECO:0000259" key="1">
    <source>
        <dbReference type="PROSITE" id="PS50097"/>
    </source>
</evidence>
<dbReference type="InterPro" id="IPR000210">
    <property type="entry name" value="BTB/POZ_dom"/>
</dbReference>
<dbReference type="InterPro" id="IPR011333">
    <property type="entry name" value="SKP1/BTB/POZ_sf"/>
</dbReference>
<organism evidence="2 3">
    <name type="scientific">Panagrolaimus davidi</name>
    <dbReference type="NCBI Taxonomy" id="227884"/>
    <lineage>
        <taxon>Eukaryota</taxon>
        <taxon>Metazoa</taxon>
        <taxon>Ecdysozoa</taxon>
        <taxon>Nematoda</taxon>
        <taxon>Chromadorea</taxon>
        <taxon>Rhabditida</taxon>
        <taxon>Tylenchina</taxon>
        <taxon>Panagrolaimomorpha</taxon>
        <taxon>Panagrolaimoidea</taxon>
        <taxon>Panagrolaimidae</taxon>
        <taxon>Panagrolaimus</taxon>
    </lineage>
</organism>
<evidence type="ECO:0000313" key="3">
    <source>
        <dbReference type="WBParaSite" id="PDA_v2.g27527.t1"/>
    </source>
</evidence>